<dbReference type="EMBL" id="CAJNOK010002369">
    <property type="protein sequence ID" value="CAF0856980.1"/>
    <property type="molecule type" value="Genomic_DNA"/>
</dbReference>
<reference evidence="2" key="1">
    <citation type="submission" date="2021-02" db="EMBL/GenBank/DDBJ databases">
        <authorList>
            <person name="Nowell W R."/>
        </authorList>
    </citation>
    <scope>NUCLEOTIDE SEQUENCE</scope>
</reference>
<gene>
    <name evidence="1" type="ORF">OVA965_LOCUS7438</name>
    <name evidence="2" type="ORF">TMI583_LOCUS7433</name>
</gene>
<evidence type="ECO:0000313" key="1">
    <source>
        <dbReference type="EMBL" id="CAF0856980.1"/>
    </source>
</evidence>
<dbReference type="AlphaFoldDB" id="A0A8S2HH68"/>
<sequence>MDMECVEKLSSVPRDLYITDSDVVFCVGDNILYIIGQEENVIVIPLQYEATSIAIHPHPSKLAVGGNNKKVHVYKFDGIALTEIHTLEHDDFVVKVA</sequence>
<dbReference type="EMBL" id="CAJOBA010002369">
    <property type="protein sequence ID" value="CAF3642021.1"/>
    <property type="molecule type" value="Genomic_DNA"/>
</dbReference>
<dbReference type="InterPro" id="IPR036322">
    <property type="entry name" value="WD40_repeat_dom_sf"/>
</dbReference>
<dbReference type="InterPro" id="IPR015943">
    <property type="entry name" value="WD40/YVTN_repeat-like_dom_sf"/>
</dbReference>
<organism evidence="2 3">
    <name type="scientific">Didymodactylos carnosus</name>
    <dbReference type="NCBI Taxonomy" id="1234261"/>
    <lineage>
        <taxon>Eukaryota</taxon>
        <taxon>Metazoa</taxon>
        <taxon>Spiralia</taxon>
        <taxon>Gnathifera</taxon>
        <taxon>Rotifera</taxon>
        <taxon>Eurotatoria</taxon>
        <taxon>Bdelloidea</taxon>
        <taxon>Philodinida</taxon>
        <taxon>Philodinidae</taxon>
        <taxon>Didymodactylos</taxon>
    </lineage>
</organism>
<evidence type="ECO:0000313" key="2">
    <source>
        <dbReference type="EMBL" id="CAF3642021.1"/>
    </source>
</evidence>
<dbReference type="SUPFAM" id="SSF50978">
    <property type="entry name" value="WD40 repeat-like"/>
    <property type="match status" value="1"/>
</dbReference>
<name>A0A8S2HH68_9BILA</name>
<accession>A0A8S2HH68</accession>
<evidence type="ECO:0000313" key="3">
    <source>
        <dbReference type="Proteomes" id="UP000682733"/>
    </source>
</evidence>
<proteinExistence type="predicted"/>
<dbReference type="Proteomes" id="UP000677228">
    <property type="component" value="Unassembled WGS sequence"/>
</dbReference>
<protein>
    <submittedName>
        <fullName evidence="2">Uncharacterized protein</fullName>
    </submittedName>
</protein>
<dbReference type="Gene3D" id="2.130.10.10">
    <property type="entry name" value="YVTN repeat-like/Quinoprotein amine dehydrogenase"/>
    <property type="match status" value="1"/>
</dbReference>
<dbReference type="Proteomes" id="UP000682733">
    <property type="component" value="Unassembled WGS sequence"/>
</dbReference>
<comment type="caution">
    <text evidence="2">The sequence shown here is derived from an EMBL/GenBank/DDBJ whole genome shotgun (WGS) entry which is preliminary data.</text>
</comment>